<evidence type="ECO:0000256" key="1">
    <source>
        <dbReference type="SAM" id="MobiDB-lite"/>
    </source>
</evidence>
<gene>
    <name evidence="2" type="ORF">GNB58_005117</name>
</gene>
<dbReference type="EMBL" id="DAATAH010000153">
    <property type="protein sequence ID" value="HAE7767970.1"/>
    <property type="molecule type" value="Genomic_DNA"/>
</dbReference>
<evidence type="ECO:0000313" key="2">
    <source>
        <dbReference type="EMBL" id="HAE7767970.1"/>
    </source>
</evidence>
<organism evidence="2">
    <name type="scientific">Salmonella enterica subsp. houtenae serovar 45:g,z51:-</name>
    <dbReference type="NCBI Taxonomy" id="1967611"/>
    <lineage>
        <taxon>Bacteria</taxon>
        <taxon>Pseudomonadati</taxon>
        <taxon>Pseudomonadota</taxon>
        <taxon>Gammaproteobacteria</taxon>
        <taxon>Enterobacterales</taxon>
        <taxon>Enterobacteriaceae</taxon>
        <taxon>Salmonella</taxon>
    </lineage>
</organism>
<dbReference type="AlphaFoldDB" id="A0A736R9P7"/>
<protein>
    <submittedName>
        <fullName evidence="2">DUF1627 domain-containing protein</fullName>
    </submittedName>
</protein>
<sequence length="239" mass="26106">MASNFVLDVLKAMKKASAREIAARMEIDLTDAIAMLNEQKELGAAEFRDGGWSLPGYREPKVACATAKVLPDNPVRAGKVAIPKVKKVTVDTLISAIAASGPLPVEELAQKHGMNVRDAAAVLNSAVSEGLLVRKKAEGKFLYSQPDERLPESSPESVVADEEPVPEPERTNAQLVEAIPAFTEGRPDDLIIPSPAEMARMIRKAKQYVRELEQIRTLSIAAQKRRKTLCRLTDLNREG</sequence>
<accession>A0A736R9P7</accession>
<reference evidence="2" key="1">
    <citation type="journal article" date="2018" name="Genome Biol.">
        <title>SKESA: strategic k-mer extension for scrupulous assemblies.</title>
        <authorList>
            <person name="Souvorov A."/>
            <person name="Agarwala R."/>
            <person name="Lipman D.J."/>
        </authorList>
    </citation>
    <scope>NUCLEOTIDE SEQUENCE</scope>
    <source>
        <strain evidence="2">2584-68</strain>
    </source>
</reference>
<comment type="caution">
    <text evidence="2">The sequence shown here is derived from an EMBL/GenBank/DDBJ whole genome shotgun (WGS) entry which is preliminary data.</text>
</comment>
<feature type="region of interest" description="Disordered" evidence="1">
    <location>
        <begin position="145"/>
        <end position="167"/>
    </location>
</feature>
<reference evidence="2" key="2">
    <citation type="submission" date="2018-07" db="EMBL/GenBank/DDBJ databases">
        <authorList>
            <consortium name="NCBI Pathogen Detection Project"/>
        </authorList>
    </citation>
    <scope>NUCLEOTIDE SEQUENCE</scope>
    <source>
        <strain evidence="2">2584-68</strain>
    </source>
</reference>
<name>A0A736R9P7_SALHO</name>
<proteinExistence type="predicted"/>